<dbReference type="GO" id="GO:0003735">
    <property type="term" value="F:structural constituent of ribosome"/>
    <property type="evidence" value="ECO:0007669"/>
    <property type="project" value="InterPro"/>
</dbReference>
<dbReference type="VEuPathDB" id="FungiDB:PSHT_11221"/>
<organism evidence="5 6">
    <name type="scientific">Puccinia striiformis</name>
    <dbReference type="NCBI Taxonomy" id="27350"/>
    <lineage>
        <taxon>Eukaryota</taxon>
        <taxon>Fungi</taxon>
        <taxon>Dikarya</taxon>
        <taxon>Basidiomycota</taxon>
        <taxon>Pucciniomycotina</taxon>
        <taxon>Pucciniomycetes</taxon>
        <taxon>Pucciniales</taxon>
        <taxon>Pucciniaceae</taxon>
        <taxon>Puccinia</taxon>
    </lineage>
</organism>
<dbReference type="GO" id="GO:0006412">
    <property type="term" value="P:translation"/>
    <property type="evidence" value="ECO:0007669"/>
    <property type="project" value="InterPro"/>
</dbReference>
<feature type="non-terminal residue" evidence="5">
    <location>
        <position position="489"/>
    </location>
</feature>
<dbReference type="SUPFAM" id="SSF54843">
    <property type="entry name" value="Ribosomal protein L22"/>
    <property type="match status" value="1"/>
</dbReference>
<sequence length="489" mass="53682">MNPNSKLVSKVDITNNRILYTVGKVPQPSGPTQSPTNFGLGKKFMFQINSLATNDPTAKSNKIEGSCGTNQFNLALEHSSRNVVLITGKAEKALAGQFPQRAVIGSIFGQHAPGFSKTTLDPRLYLNVNTPFSALICGIQGSGKSHSASVILEGLHYDRGSVNYPCKSAYLGLPATRAHLGAKLSNIRRTFSSTTSQLNETPAKGGVSPHKISILKRQAVANADASYESLPPMTSGFDKLTIKDPKSFLRPRIHFSSLPKLALKLTRPAKETEAYGINFGVLPRTLQSRPIGPQKLIHDSMTSSTEEDDSARKKWKTEFGTTNRDPACHNACSDLLVVSHKKLQKLADLINRHRMSVDQALIQMRFSHKAIAAKVLTVLLKAKQEAIERGFKSDRLVIAEAWVTKGFHTSELQVRARGRHGRMSHPTAKFNLVLRQSIDANKLALQRRLALKEANRRLTQRGTIAGSPIRLPADGVIPTSIAHRPFWGW</sequence>
<dbReference type="Pfam" id="PF00237">
    <property type="entry name" value="Ribosomal_L22"/>
    <property type="match status" value="1"/>
</dbReference>
<evidence type="ECO:0000256" key="3">
    <source>
        <dbReference type="ARBA" id="ARBA00023274"/>
    </source>
</evidence>
<gene>
    <name evidence="5" type="ORF">PSTT_16019</name>
</gene>
<accession>A0A2S4UF09</accession>
<dbReference type="AlphaFoldDB" id="A0A2S4UF09"/>
<dbReference type="Gene3D" id="3.90.470.10">
    <property type="entry name" value="Ribosomal protein L22/L17"/>
    <property type="match status" value="1"/>
</dbReference>
<dbReference type="PANTHER" id="PTHR13501">
    <property type="entry name" value="CHLOROPLAST 50S RIBOSOMAL PROTEIN L22-RELATED"/>
    <property type="match status" value="1"/>
</dbReference>
<dbReference type="Proteomes" id="UP000239156">
    <property type="component" value="Unassembled WGS sequence"/>
</dbReference>
<comment type="caution">
    <text evidence="5">The sequence shown here is derived from an EMBL/GenBank/DDBJ whole genome shotgun (WGS) entry which is preliminary data.</text>
</comment>
<keyword evidence="6" id="KW-1185">Reference proteome</keyword>
<comment type="similarity">
    <text evidence="1 4">Belongs to the universal ribosomal protein uL22 family.</text>
</comment>
<evidence type="ECO:0000313" key="5">
    <source>
        <dbReference type="EMBL" id="POV95781.1"/>
    </source>
</evidence>
<dbReference type="EMBL" id="PKSL01000327">
    <property type="protein sequence ID" value="POV95781.1"/>
    <property type="molecule type" value="Genomic_DNA"/>
</dbReference>
<dbReference type="GO" id="GO:0015934">
    <property type="term" value="C:large ribosomal subunit"/>
    <property type="evidence" value="ECO:0007669"/>
    <property type="project" value="InterPro"/>
</dbReference>
<dbReference type="VEuPathDB" id="FungiDB:PSHT_10761"/>
<evidence type="ECO:0000313" key="6">
    <source>
        <dbReference type="Proteomes" id="UP000239156"/>
    </source>
</evidence>
<protein>
    <recommendedName>
        <fullName evidence="7">50S ribosomal protein L22</fullName>
    </recommendedName>
</protein>
<proteinExistence type="inferred from homology"/>
<evidence type="ECO:0000256" key="4">
    <source>
        <dbReference type="RuleBase" id="RU004005"/>
    </source>
</evidence>
<reference evidence="5" key="1">
    <citation type="submission" date="2017-12" db="EMBL/GenBank/DDBJ databases">
        <title>Gene loss provides genomic basis for host adaptation in cereal stripe rust fungi.</title>
        <authorList>
            <person name="Xia C."/>
        </authorList>
    </citation>
    <scope>NUCLEOTIDE SEQUENCE [LARGE SCALE GENOMIC DNA]</scope>
    <source>
        <strain evidence="5">93-210</strain>
    </source>
</reference>
<keyword evidence="2 4" id="KW-0689">Ribosomal protein</keyword>
<name>A0A2S4UF09_9BASI</name>
<evidence type="ECO:0008006" key="7">
    <source>
        <dbReference type="Google" id="ProtNLM"/>
    </source>
</evidence>
<keyword evidence="3 4" id="KW-0687">Ribonucleoprotein</keyword>
<dbReference type="InterPro" id="IPR001063">
    <property type="entry name" value="Ribosomal_uL22"/>
</dbReference>
<dbReference type="PANTHER" id="PTHR13501:SF10">
    <property type="entry name" value="LARGE RIBOSOMAL SUBUNIT PROTEIN UL22M"/>
    <property type="match status" value="1"/>
</dbReference>
<dbReference type="VEuPathDB" id="FungiDB:PSTT_16019"/>
<evidence type="ECO:0000256" key="1">
    <source>
        <dbReference type="ARBA" id="ARBA00009451"/>
    </source>
</evidence>
<dbReference type="InterPro" id="IPR036394">
    <property type="entry name" value="Ribosomal_uL22_sf"/>
</dbReference>
<dbReference type="InterPro" id="IPR047867">
    <property type="entry name" value="Ribosomal_uL22_bac/org-type"/>
</dbReference>
<evidence type="ECO:0000256" key="2">
    <source>
        <dbReference type="ARBA" id="ARBA00022980"/>
    </source>
</evidence>